<comment type="caution">
    <text evidence="1">The sequence shown here is derived from an EMBL/GenBank/DDBJ whole genome shotgun (WGS) entry which is preliminary data.</text>
</comment>
<keyword evidence="2" id="KW-1185">Reference proteome</keyword>
<proteinExistence type="predicted"/>
<evidence type="ECO:0000313" key="2">
    <source>
        <dbReference type="Proteomes" id="UP000326340"/>
    </source>
</evidence>
<dbReference type="AlphaFoldDB" id="A0A5Q4BCH1"/>
<name>A0A5Q4BCH1_9PEZI</name>
<sequence>MSSPSSPSIRLRLVRTSCCCVAVRYLTRVVVFGKHWTPTGCSFLLVPCWVLRVLGVLDDGWVFFAARQQPSSSIKSSAQVVPARCTQTQLGRGTQPLALLLVAAAAAALCSRSRNEATRGGIGESRAPSSWPPSRVCQFCRRTWYRRLYPRQGDPRRRLRLGPRSLCWCAVRSA</sequence>
<gene>
    <name evidence="1" type="ORF">CSHISOI_10896</name>
</gene>
<dbReference type="Proteomes" id="UP000326340">
    <property type="component" value="Unassembled WGS sequence"/>
</dbReference>
<protein>
    <submittedName>
        <fullName evidence="1">Uncharacterized protein</fullName>
    </submittedName>
</protein>
<dbReference type="EMBL" id="PUHP01002284">
    <property type="protein sequence ID" value="TQN64526.1"/>
    <property type="molecule type" value="Genomic_DNA"/>
</dbReference>
<reference evidence="1 2" key="1">
    <citation type="journal article" date="2019" name="Sci. Rep.">
        <title>Colletotrichum shisoi sp. nov., an anthracnose pathogen of Perilla frutescens in Japan: molecular phylogenetic, morphological and genomic evidence.</title>
        <authorList>
            <person name="Gan P."/>
            <person name="Tsushima A."/>
            <person name="Hiroyama R."/>
            <person name="Narusaka M."/>
            <person name="Takano Y."/>
            <person name="Narusaka Y."/>
            <person name="Kawaradani M."/>
            <person name="Damm U."/>
            <person name="Shirasu K."/>
        </authorList>
    </citation>
    <scope>NUCLEOTIDE SEQUENCE [LARGE SCALE GENOMIC DNA]</scope>
    <source>
        <strain evidence="1 2">PG-2018a</strain>
    </source>
</reference>
<organism evidence="1 2">
    <name type="scientific">Colletotrichum shisoi</name>
    <dbReference type="NCBI Taxonomy" id="2078593"/>
    <lineage>
        <taxon>Eukaryota</taxon>
        <taxon>Fungi</taxon>
        <taxon>Dikarya</taxon>
        <taxon>Ascomycota</taxon>
        <taxon>Pezizomycotina</taxon>
        <taxon>Sordariomycetes</taxon>
        <taxon>Hypocreomycetidae</taxon>
        <taxon>Glomerellales</taxon>
        <taxon>Glomerellaceae</taxon>
        <taxon>Colletotrichum</taxon>
        <taxon>Colletotrichum destructivum species complex</taxon>
    </lineage>
</organism>
<accession>A0A5Q4BCH1</accession>
<evidence type="ECO:0000313" key="1">
    <source>
        <dbReference type="EMBL" id="TQN64526.1"/>
    </source>
</evidence>